<comment type="subunit">
    <text evidence="13">Monomer; binds DNA as a monomer. Homodimer. Component of the mitochondrial transcription initiation complex, composed at least of TFB2M, TFAM and POLRMT. In this complex TFAM recruits POLRMT to the promoter whereas TFB2M induces structural changes in POLRMT to enable promoter opening and trapping of the DNA non-template strand. Upon metabolic stress, forms a complex composed of FOXO3, SIRT3, TFAM and POLRMT. Interacts with TFB1M and TFB2M. Interacts with CLPX; this enhances DNA-binding.</text>
</comment>
<feature type="compositionally biased region" description="Basic residues" evidence="15">
    <location>
        <begin position="196"/>
        <end position="213"/>
    </location>
</feature>
<dbReference type="Proteomes" id="UP000034805">
    <property type="component" value="Unassembled WGS sequence"/>
</dbReference>
<evidence type="ECO:0000256" key="3">
    <source>
        <dbReference type="ARBA" id="ARBA00022737"/>
    </source>
</evidence>
<keyword evidence="7" id="KW-0496">Mitochondrion</keyword>
<evidence type="ECO:0000256" key="12">
    <source>
        <dbReference type="ARBA" id="ARBA00045216"/>
    </source>
</evidence>
<keyword evidence="3" id="KW-0677">Repeat</keyword>
<keyword evidence="8" id="KW-0010">Activator</keyword>
<keyword evidence="2" id="KW-0597">Phosphoprotein</keyword>
<comment type="caution">
    <text evidence="17">The sequence shown here is derived from an EMBL/GenBank/DDBJ whole genome shotgun (WGS) entry which is preliminary data.</text>
</comment>
<keyword evidence="9" id="KW-0804">Transcription</keyword>
<dbReference type="STRING" id="113540.ENSSFOP00015077208"/>
<dbReference type="Gene3D" id="1.10.30.10">
    <property type="entry name" value="High mobility group box domain"/>
    <property type="match status" value="2"/>
</dbReference>
<feature type="compositionally biased region" description="Basic and acidic residues" evidence="15">
    <location>
        <begin position="82"/>
        <end position="99"/>
    </location>
</feature>
<dbReference type="PANTHER" id="PTHR48112">
    <property type="entry name" value="HIGH MOBILITY GROUP PROTEIN DSP1"/>
    <property type="match status" value="1"/>
</dbReference>
<dbReference type="InterPro" id="IPR036910">
    <property type="entry name" value="HMG_box_dom_sf"/>
</dbReference>
<dbReference type="InterPro" id="IPR009071">
    <property type="entry name" value="HMG_box_dom"/>
</dbReference>
<feature type="DNA-binding region" description="HMG box" evidence="14">
    <location>
        <begin position="8"/>
        <end position="72"/>
    </location>
</feature>
<keyword evidence="14" id="KW-0539">Nucleus</keyword>
<proteinExistence type="predicted"/>
<feature type="non-terminal residue" evidence="17">
    <location>
        <position position="1"/>
    </location>
</feature>
<keyword evidence="6 14" id="KW-0238">DNA-binding</keyword>
<comment type="subcellular location">
    <subcellularLocation>
        <location evidence="1">Mitochondrion matrix</location>
        <location evidence="1">Mitochondrion nucleoid</location>
    </subcellularLocation>
</comment>
<feature type="domain" description="HMG box" evidence="16">
    <location>
        <begin position="215"/>
        <end position="279"/>
    </location>
</feature>
<evidence type="ECO:0000256" key="1">
    <source>
        <dbReference type="ARBA" id="ARBA00004436"/>
    </source>
</evidence>
<dbReference type="EMBL" id="JARO02014774">
    <property type="protein sequence ID" value="KPP58062.1"/>
    <property type="molecule type" value="Genomic_DNA"/>
</dbReference>
<feature type="domain" description="HMG box" evidence="16">
    <location>
        <begin position="8"/>
        <end position="72"/>
    </location>
</feature>
<dbReference type="PANTHER" id="PTHR48112:SF36">
    <property type="entry name" value="TRANSCRIPTION FACTOR A, MITOCHONDRIAL"/>
    <property type="match status" value="1"/>
</dbReference>
<evidence type="ECO:0000256" key="4">
    <source>
        <dbReference type="ARBA" id="ARBA00022946"/>
    </source>
</evidence>
<evidence type="ECO:0000256" key="5">
    <source>
        <dbReference type="ARBA" id="ARBA00023015"/>
    </source>
</evidence>
<dbReference type="PROSITE" id="PS50118">
    <property type="entry name" value="HMG_BOX_2"/>
    <property type="match status" value="2"/>
</dbReference>
<evidence type="ECO:0000313" key="17">
    <source>
        <dbReference type="EMBL" id="KPP58062.1"/>
    </source>
</evidence>
<dbReference type="Pfam" id="PF09011">
    <property type="entry name" value="HMG_box_2"/>
    <property type="match status" value="2"/>
</dbReference>
<feature type="compositionally biased region" description="Basic residues" evidence="15">
    <location>
        <begin position="296"/>
        <end position="317"/>
    </location>
</feature>
<evidence type="ECO:0000256" key="7">
    <source>
        <dbReference type="ARBA" id="ARBA00023128"/>
    </source>
</evidence>
<dbReference type="GO" id="GO:0042645">
    <property type="term" value="C:mitochondrial nucleoid"/>
    <property type="evidence" value="ECO:0007669"/>
    <property type="project" value="UniProtKB-SubCell"/>
</dbReference>
<dbReference type="GO" id="GO:0003677">
    <property type="term" value="F:DNA binding"/>
    <property type="evidence" value="ECO:0007669"/>
    <property type="project" value="UniProtKB-UniRule"/>
</dbReference>
<sequence length="347" mass="40168">ELKSLGKPKRPRTAVNIFMTEHFEEAKGKTAVAKMKALMDIWMNLYAAQKQAYLQLAEDDRIRYKVEMKTWEEQMIKMGREDLVRKKSTGEKRSREQNKGTKSLELSPLKQSVRVYVRRRRCVSALPAARCFGSSSDGPPKRPKTSYMHFAEQQWPLALRQFPAASREQYNAEMERYRAQLTPAQSAALKEEKREKLAKRKATRKKRELRNLGKPKRPRTALIIFITENYAETKGATMIAKAKTLMDAWKKLSEAEKQVYLQQAEDDKVRYRNEMKAWEEHMTEIGREDLIRRTVSKVKKTASPKRGKKKSRVKTIRTKGSVNPAGSKELDTTAANKATRKSRKAEE</sequence>
<name>A0A0P7UCQ6_SCLFO</name>
<evidence type="ECO:0000256" key="15">
    <source>
        <dbReference type="SAM" id="MobiDB-lite"/>
    </source>
</evidence>
<dbReference type="GO" id="GO:0006357">
    <property type="term" value="P:regulation of transcription by RNA polymerase II"/>
    <property type="evidence" value="ECO:0007669"/>
    <property type="project" value="TreeGrafter"/>
</dbReference>
<protein>
    <recommendedName>
        <fullName evidence="11">Transcription factor A, mitochondrial</fullName>
    </recommendedName>
</protein>
<feature type="region of interest" description="Disordered" evidence="15">
    <location>
        <begin position="82"/>
        <end position="105"/>
    </location>
</feature>
<feature type="region of interest" description="Disordered" evidence="15">
    <location>
        <begin position="296"/>
        <end position="347"/>
    </location>
</feature>
<accession>A0A0P7UCQ6</accession>
<evidence type="ECO:0000256" key="6">
    <source>
        <dbReference type="ARBA" id="ARBA00023125"/>
    </source>
</evidence>
<keyword evidence="4" id="KW-0809">Transit peptide</keyword>
<comment type="function">
    <text evidence="12">Binds to the mitochondrial light strand promoter and functions in mitochondrial transcription regulation. Component of the mitochondrial transcription initiation complex, composed at least of TFB2M, TFAM and POLRMT that is required for basal transcription of mitochondrial DNA. In this complex, TFAM recruits POLRMT to a specific promoter whereas TFB2M induces structural changes in POLRMT to enable promoter opening and trapping of the DNA non-template strand. Required for accurate and efficient promoter recognition by the mitochondrial RNA polymerase. Promotes transcription initiation from the HSP1 and the light strand promoter by binding immediately upstream of transcriptional start sites. Is able to unwind DNA. Bends the mitochondrial light strand promoter DNA into a U-turn shape via its HMG boxes. Required for maintenance of normal levels of mitochondrial DNA. May play a role in organizing and compacting mitochondrial DNA.</text>
</comment>
<feature type="region of interest" description="Disordered" evidence="15">
    <location>
        <begin position="187"/>
        <end position="213"/>
    </location>
</feature>
<dbReference type="InterPro" id="IPR050342">
    <property type="entry name" value="HMGB"/>
</dbReference>
<dbReference type="SUPFAM" id="SSF47095">
    <property type="entry name" value="HMG-box"/>
    <property type="match status" value="3"/>
</dbReference>
<feature type="DNA-binding region" description="HMG box" evidence="14">
    <location>
        <begin position="215"/>
        <end position="279"/>
    </location>
</feature>
<keyword evidence="5" id="KW-0805">Transcription regulation</keyword>
<evidence type="ECO:0000256" key="14">
    <source>
        <dbReference type="PROSITE-ProRule" id="PRU00267"/>
    </source>
</evidence>
<evidence type="ECO:0000256" key="9">
    <source>
        <dbReference type="ARBA" id="ARBA00023163"/>
    </source>
</evidence>
<evidence type="ECO:0000256" key="2">
    <source>
        <dbReference type="ARBA" id="ARBA00022553"/>
    </source>
</evidence>
<evidence type="ECO:0000256" key="8">
    <source>
        <dbReference type="ARBA" id="ARBA00023159"/>
    </source>
</evidence>
<dbReference type="AlphaFoldDB" id="A0A0P7UCQ6"/>
<dbReference type="GO" id="GO:0005634">
    <property type="term" value="C:nucleus"/>
    <property type="evidence" value="ECO:0007669"/>
    <property type="project" value="UniProtKB-UniRule"/>
</dbReference>
<gene>
    <name evidence="17" type="ORF">Z043_124149</name>
</gene>
<dbReference type="SMART" id="SM00398">
    <property type="entry name" value="HMG"/>
    <property type="match status" value="2"/>
</dbReference>
<evidence type="ECO:0000259" key="16">
    <source>
        <dbReference type="PROSITE" id="PS50118"/>
    </source>
</evidence>
<feature type="compositionally biased region" description="Basic residues" evidence="15">
    <location>
        <begin position="338"/>
        <end position="347"/>
    </location>
</feature>
<evidence type="ECO:0000256" key="11">
    <source>
        <dbReference type="ARBA" id="ARBA00040582"/>
    </source>
</evidence>
<evidence type="ECO:0000256" key="13">
    <source>
        <dbReference type="ARBA" id="ARBA00046467"/>
    </source>
</evidence>
<dbReference type="FunFam" id="1.10.30.10:FF:000043">
    <property type="entry name" value="Transcription factor A, mitochondrial"/>
    <property type="match status" value="1"/>
</dbReference>
<reference evidence="17 18" key="1">
    <citation type="submission" date="2015-08" db="EMBL/GenBank/DDBJ databases">
        <title>The genome of the Asian arowana (Scleropages formosus).</title>
        <authorList>
            <person name="Tan M.H."/>
            <person name="Gan H.M."/>
            <person name="Croft L.J."/>
            <person name="Austin C.M."/>
        </authorList>
    </citation>
    <scope>NUCLEOTIDE SEQUENCE [LARGE SCALE GENOMIC DNA]</scope>
    <source>
        <strain evidence="17">Aro1</strain>
    </source>
</reference>
<evidence type="ECO:0000256" key="10">
    <source>
        <dbReference type="ARBA" id="ARBA00023271"/>
    </source>
</evidence>
<keyword evidence="10" id="KW-1135">Mitochondrion nucleoid</keyword>
<evidence type="ECO:0000313" key="18">
    <source>
        <dbReference type="Proteomes" id="UP000034805"/>
    </source>
</evidence>
<organism evidence="17 18">
    <name type="scientific">Scleropages formosus</name>
    <name type="common">Asian bonytongue</name>
    <name type="synonym">Osteoglossum formosum</name>
    <dbReference type="NCBI Taxonomy" id="113540"/>
    <lineage>
        <taxon>Eukaryota</taxon>
        <taxon>Metazoa</taxon>
        <taxon>Chordata</taxon>
        <taxon>Craniata</taxon>
        <taxon>Vertebrata</taxon>
        <taxon>Euteleostomi</taxon>
        <taxon>Actinopterygii</taxon>
        <taxon>Neopterygii</taxon>
        <taxon>Teleostei</taxon>
        <taxon>Osteoglossocephala</taxon>
        <taxon>Osteoglossomorpha</taxon>
        <taxon>Osteoglossiformes</taxon>
        <taxon>Osteoglossidae</taxon>
        <taxon>Scleropages</taxon>
    </lineage>
</organism>